<gene>
    <name evidence="2" type="ORF">V8G54_000643</name>
</gene>
<proteinExistence type="predicted"/>
<accession>A0AAQ3SB17</accession>
<evidence type="ECO:0000256" key="1">
    <source>
        <dbReference type="SAM" id="MobiDB-lite"/>
    </source>
</evidence>
<feature type="compositionally biased region" description="Acidic residues" evidence="1">
    <location>
        <begin position="122"/>
        <end position="142"/>
    </location>
</feature>
<name>A0AAQ3SB17_VIGMU</name>
<dbReference type="AlphaFoldDB" id="A0AAQ3SB17"/>
<sequence length="155" mass="17689">VKVTRLESASLPYCLFISKVLIYFGVECVNESSESYGRSNVIDKSALHHMGLQHGLDGWLFKDEYAGEEEEVVGSSSAPYRPRSEFKKHMVRKMHSLTILCQTIRQDVNDIKEKLQMNGSDNVEETEENKESEEESEEESDAEEVKKKKVVSNLL</sequence>
<dbReference type="EMBL" id="CP144700">
    <property type="protein sequence ID" value="WVZ22099.1"/>
    <property type="molecule type" value="Genomic_DNA"/>
</dbReference>
<reference evidence="2 3" key="1">
    <citation type="journal article" date="2023" name="Life. Sci Alliance">
        <title>Evolutionary insights into 3D genome organization and epigenetic landscape of Vigna mungo.</title>
        <authorList>
            <person name="Junaid A."/>
            <person name="Singh B."/>
            <person name="Bhatia S."/>
        </authorList>
    </citation>
    <scope>NUCLEOTIDE SEQUENCE [LARGE SCALE GENOMIC DNA]</scope>
    <source>
        <strain evidence="2">Urdbean</strain>
    </source>
</reference>
<dbReference type="Proteomes" id="UP001374535">
    <property type="component" value="Chromosome 1"/>
</dbReference>
<organism evidence="2 3">
    <name type="scientific">Vigna mungo</name>
    <name type="common">Black gram</name>
    <name type="synonym">Phaseolus mungo</name>
    <dbReference type="NCBI Taxonomy" id="3915"/>
    <lineage>
        <taxon>Eukaryota</taxon>
        <taxon>Viridiplantae</taxon>
        <taxon>Streptophyta</taxon>
        <taxon>Embryophyta</taxon>
        <taxon>Tracheophyta</taxon>
        <taxon>Spermatophyta</taxon>
        <taxon>Magnoliopsida</taxon>
        <taxon>eudicotyledons</taxon>
        <taxon>Gunneridae</taxon>
        <taxon>Pentapetalae</taxon>
        <taxon>rosids</taxon>
        <taxon>fabids</taxon>
        <taxon>Fabales</taxon>
        <taxon>Fabaceae</taxon>
        <taxon>Papilionoideae</taxon>
        <taxon>50 kb inversion clade</taxon>
        <taxon>NPAAA clade</taxon>
        <taxon>indigoferoid/millettioid clade</taxon>
        <taxon>Phaseoleae</taxon>
        <taxon>Vigna</taxon>
    </lineage>
</organism>
<feature type="non-terminal residue" evidence="2">
    <location>
        <position position="1"/>
    </location>
</feature>
<evidence type="ECO:0000313" key="3">
    <source>
        <dbReference type="Proteomes" id="UP001374535"/>
    </source>
</evidence>
<evidence type="ECO:0000313" key="2">
    <source>
        <dbReference type="EMBL" id="WVZ22099.1"/>
    </source>
</evidence>
<protein>
    <submittedName>
        <fullName evidence="2">Uncharacterized protein</fullName>
    </submittedName>
</protein>
<keyword evidence="3" id="KW-1185">Reference proteome</keyword>
<feature type="region of interest" description="Disordered" evidence="1">
    <location>
        <begin position="115"/>
        <end position="155"/>
    </location>
</feature>